<feature type="transmembrane region" description="Helical" evidence="1">
    <location>
        <begin position="12"/>
        <end position="31"/>
    </location>
</feature>
<dbReference type="AlphaFoldDB" id="A0A6I6G4P2"/>
<accession>A0A6I6G4P2</accession>
<dbReference type="EMBL" id="CP046566">
    <property type="protein sequence ID" value="QGW27047.1"/>
    <property type="molecule type" value="Genomic_DNA"/>
</dbReference>
<reference evidence="2 3" key="1">
    <citation type="submission" date="2019-11" db="EMBL/GenBank/DDBJ databases">
        <authorList>
            <person name="Im W.T."/>
        </authorList>
    </citation>
    <scope>NUCLEOTIDE SEQUENCE [LARGE SCALE GENOMIC DNA]</scope>
    <source>
        <strain evidence="2 3">SB-02</strain>
    </source>
</reference>
<feature type="transmembrane region" description="Helical" evidence="1">
    <location>
        <begin position="88"/>
        <end position="110"/>
    </location>
</feature>
<protein>
    <recommendedName>
        <fullName evidence="4">DUF998 domain-containing protein</fullName>
    </recommendedName>
</protein>
<dbReference type="RefSeq" id="WP_157476403.1">
    <property type="nucleotide sequence ID" value="NZ_CP046566.1"/>
</dbReference>
<gene>
    <name evidence="2" type="ORF">GLV81_02040</name>
</gene>
<evidence type="ECO:0000313" key="2">
    <source>
        <dbReference type="EMBL" id="QGW27047.1"/>
    </source>
</evidence>
<keyword evidence="3" id="KW-1185">Reference proteome</keyword>
<keyword evidence="1" id="KW-0812">Transmembrane</keyword>
<evidence type="ECO:0000313" key="3">
    <source>
        <dbReference type="Proteomes" id="UP000426027"/>
    </source>
</evidence>
<evidence type="ECO:0008006" key="4">
    <source>
        <dbReference type="Google" id="ProtNLM"/>
    </source>
</evidence>
<feature type="transmembrane region" description="Helical" evidence="1">
    <location>
        <begin position="59"/>
        <end position="76"/>
    </location>
</feature>
<organism evidence="2 3">
    <name type="scientific">Phnomibacter ginsenosidimutans</name>
    <dbReference type="NCBI Taxonomy" id="2676868"/>
    <lineage>
        <taxon>Bacteria</taxon>
        <taxon>Pseudomonadati</taxon>
        <taxon>Bacteroidota</taxon>
        <taxon>Chitinophagia</taxon>
        <taxon>Chitinophagales</taxon>
        <taxon>Chitinophagaceae</taxon>
        <taxon>Phnomibacter</taxon>
    </lineage>
</organism>
<feature type="transmembrane region" description="Helical" evidence="1">
    <location>
        <begin position="116"/>
        <end position="138"/>
    </location>
</feature>
<dbReference type="Proteomes" id="UP000426027">
    <property type="component" value="Chromosome"/>
</dbReference>
<proteinExistence type="predicted"/>
<keyword evidence="1" id="KW-0472">Membrane</keyword>
<sequence length="145" mass="17118">MKQQLTLPHRFFFIGLGLLVPFAILGFMNLYNDFEFAWLSYKGTDRNLFTGNQNFTDEIALSGTILALLFMSFARTKKEDEFIQQLRLRSWHWAILANFIFTIIGIWAVYGSDFLSFMIHNMLTILIFFLLRFLYLLYSNRSAKD</sequence>
<keyword evidence="1" id="KW-1133">Transmembrane helix</keyword>
<name>A0A6I6G4P2_9BACT</name>
<dbReference type="KEGG" id="fls:GLV81_02040"/>
<evidence type="ECO:0000256" key="1">
    <source>
        <dbReference type="SAM" id="Phobius"/>
    </source>
</evidence>